<dbReference type="Proteomes" id="UP000266492">
    <property type="component" value="Unassembled WGS sequence"/>
</dbReference>
<reference evidence="2 3" key="1">
    <citation type="submission" date="2018-08" db="EMBL/GenBank/DDBJ databases">
        <title>A genome reference for cultivated species of the human gut microbiota.</title>
        <authorList>
            <person name="Zou Y."/>
            <person name="Xue W."/>
            <person name="Luo G."/>
        </authorList>
    </citation>
    <scope>NUCLEOTIDE SEQUENCE [LARGE SCALE GENOMIC DNA]</scope>
    <source>
        <strain evidence="2 3">AF20-9LB</strain>
    </source>
</reference>
<evidence type="ECO:0000313" key="3">
    <source>
        <dbReference type="Proteomes" id="UP000266492"/>
    </source>
</evidence>
<accession>A0A395W4B1</accession>
<comment type="caution">
    <text evidence="2">The sequence shown here is derived from an EMBL/GenBank/DDBJ whole genome shotgun (WGS) entry which is preliminary data.</text>
</comment>
<sequence>MAKKISYSCQYNERMQWLFANANNINFSHEADRILRTLDKHLDYAEKYLIVLYYNYGMRMGYFALKDMGFTIQETEKVEAVWKEEEAKQQAIAEKEKQEKEQALLKRIEADDIFTKDRLTTLPDIEIDIYNLATSTVFNDKDELMNYDYNCIINKEGKLYLMNASDTLNYSAIQKFIYHYISDNNIDFVGYKSGYIEINGTDIPVNSYITIQFREQRYKHRGYLELTIKKNKKTSRWEFVEDLPTKLQSWAKEDAQKMQYDLEAAIYNCTELNDLKGKIQLKMDVYRRVLKSNISNETELSYYFDMKYLKRSVWEVEYVPLRYSLSF</sequence>
<organism evidence="2 3">
    <name type="scientific">Bacteroides ovatus</name>
    <dbReference type="NCBI Taxonomy" id="28116"/>
    <lineage>
        <taxon>Bacteria</taxon>
        <taxon>Pseudomonadati</taxon>
        <taxon>Bacteroidota</taxon>
        <taxon>Bacteroidia</taxon>
        <taxon>Bacteroidales</taxon>
        <taxon>Bacteroidaceae</taxon>
        <taxon>Bacteroides</taxon>
    </lineage>
</organism>
<dbReference type="AlphaFoldDB" id="A0A395W4B1"/>
<dbReference type="EMBL" id="QRVZ01000001">
    <property type="protein sequence ID" value="RGS88160.1"/>
    <property type="molecule type" value="Genomic_DNA"/>
</dbReference>
<feature type="coiled-coil region" evidence="1">
    <location>
        <begin position="81"/>
        <end position="108"/>
    </location>
</feature>
<name>A0A395W4B1_BACOV</name>
<keyword evidence="1" id="KW-0175">Coiled coil</keyword>
<proteinExistence type="predicted"/>
<evidence type="ECO:0000256" key="1">
    <source>
        <dbReference type="SAM" id="Coils"/>
    </source>
</evidence>
<gene>
    <name evidence="2" type="ORF">DWX70_01095</name>
</gene>
<protein>
    <submittedName>
        <fullName evidence="2">Uncharacterized protein</fullName>
    </submittedName>
</protein>
<evidence type="ECO:0000313" key="2">
    <source>
        <dbReference type="EMBL" id="RGS88160.1"/>
    </source>
</evidence>